<dbReference type="Proteomes" id="UP000789366">
    <property type="component" value="Unassembled WGS sequence"/>
</dbReference>
<gene>
    <name evidence="1" type="ORF">SPELUC_LOCUS16276</name>
</gene>
<reference evidence="1" key="1">
    <citation type="submission" date="2021-06" db="EMBL/GenBank/DDBJ databases">
        <authorList>
            <person name="Kallberg Y."/>
            <person name="Tangrot J."/>
            <person name="Rosling A."/>
        </authorList>
    </citation>
    <scope>NUCLEOTIDE SEQUENCE</scope>
    <source>
        <strain evidence="1">28 12/20/2015</strain>
    </source>
</reference>
<accession>A0ACA9R6U6</accession>
<organism evidence="1 2">
    <name type="scientific">Cetraspora pellucida</name>
    <dbReference type="NCBI Taxonomy" id="1433469"/>
    <lineage>
        <taxon>Eukaryota</taxon>
        <taxon>Fungi</taxon>
        <taxon>Fungi incertae sedis</taxon>
        <taxon>Mucoromycota</taxon>
        <taxon>Glomeromycotina</taxon>
        <taxon>Glomeromycetes</taxon>
        <taxon>Diversisporales</taxon>
        <taxon>Gigasporaceae</taxon>
        <taxon>Cetraspora</taxon>
    </lineage>
</organism>
<comment type="caution">
    <text evidence="1">The sequence shown here is derived from an EMBL/GenBank/DDBJ whole genome shotgun (WGS) entry which is preliminary data.</text>
</comment>
<evidence type="ECO:0000313" key="1">
    <source>
        <dbReference type="EMBL" id="CAG8779122.1"/>
    </source>
</evidence>
<evidence type="ECO:0000313" key="2">
    <source>
        <dbReference type="Proteomes" id="UP000789366"/>
    </source>
</evidence>
<name>A0ACA9R6U6_9GLOM</name>
<dbReference type="EMBL" id="CAJVPW010059170">
    <property type="protein sequence ID" value="CAG8779122.1"/>
    <property type="molecule type" value="Genomic_DNA"/>
</dbReference>
<feature type="non-terminal residue" evidence="1">
    <location>
        <position position="177"/>
    </location>
</feature>
<proteinExistence type="predicted"/>
<protein>
    <submittedName>
        <fullName evidence="1">16716_t:CDS:1</fullName>
    </submittedName>
</protein>
<sequence length="177" mass="20518">PELPLKKDLNISHKSAFKMISIDDVANYDRIEMPIVKYAHGCPQNNKRICSKNEDKTSKKVTVRQKSDDDSIYSNLHISQDMILQVHNPISDSHYGFRSLAIAFFKDEKRWQNVKVTIKGQLTKKKQLYNNILGYNINQLIVVLSYIEPVCLQEFWFYSPECAQLASNTFNMPVVVF</sequence>
<feature type="non-terminal residue" evidence="1">
    <location>
        <position position="1"/>
    </location>
</feature>
<keyword evidence="2" id="KW-1185">Reference proteome</keyword>